<keyword evidence="6" id="KW-0560">Oxidoreductase</keyword>
<protein>
    <recommendedName>
        <fullName evidence="4 6">dTDP-4-dehydrorhamnose reductase</fullName>
        <ecNumber evidence="3 6">1.1.1.133</ecNumber>
    </recommendedName>
</protein>
<organism evidence="8 9">
    <name type="scientific">Sphingomonas sanxanigenens</name>
    <dbReference type="NCBI Taxonomy" id="397260"/>
    <lineage>
        <taxon>Bacteria</taxon>
        <taxon>Pseudomonadati</taxon>
        <taxon>Pseudomonadota</taxon>
        <taxon>Alphaproteobacteria</taxon>
        <taxon>Sphingomonadales</taxon>
        <taxon>Sphingomonadaceae</taxon>
        <taxon>Sphingomonas</taxon>
    </lineage>
</organism>
<evidence type="ECO:0000256" key="6">
    <source>
        <dbReference type="RuleBase" id="RU364082"/>
    </source>
</evidence>
<comment type="similarity">
    <text evidence="2 6">Belongs to the dTDP-4-dehydrorhamnose reductase family.</text>
</comment>
<dbReference type="NCBIfam" id="TIGR01214">
    <property type="entry name" value="rmlD"/>
    <property type="match status" value="1"/>
</dbReference>
<dbReference type="Gene3D" id="3.90.25.10">
    <property type="entry name" value="UDP-galactose 4-epimerase, domain 1"/>
    <property type="match status" value="1"/>
</dbReference>
<comment type="cofactor">
    <cofactor evidence="6">
        <name>Mg(2+)</name>
        <dbReference type="ChEBI" id="CHEBI:18420"/>
    </cofactor>
    <text evidence="6">Binds 1 Mg(2+) ion per monomer.</text>
</comment>
<dbReference type="EC" id="1.1.1.133" evidence="3 6"/>
<dbReference type="InterPro" id="IPR029903">
    <property type="entry name" value="RmlD-like-bd"/>
</dbReference>
<dbReference type="EMBL" id="QFNN01000010">
    <property type="protein sequence ID" value="PZO91368.1"/>
    <property type="molecule type" value="Genomic_DNA"/>
</dbReference>
<evidence type="ECO:0000313" key="9">
    <source>
        <dbReference type="Proteomes" id="UP000249066"/>
    </source>
</evidence>
<evidence type="ECO:0000256" key="3">
    <source>
        <dbReference type="ARBA" id="ARBA00012929"/>
    </source>
</evidence>
<evidence type="ECO:0000256" key="2">
    <source>
        <dbReference type="ARBA" id="ARBA00010944"/>
    </source>
</evidence>
<evidence type="ECO:0000259" key="7">
    <source>
        <dbReference type="Pfam" id="PF04321"/>
    </source>
</evidence>
<keyword evidence="6" id="KW-0521">NADP</keyword>
<dbReference type="UniPathway" id="UPA00124"/>
<comment type="caution">
    <text evidence="8">The sequence shown here is derived from an EMBL/GenBank/DDBJ whole genome shotgun (WGS) entry which is preliminary data.</text>
</comment>
<dbReference type="Gene3D" id="3.40.50.720">
    <property type="entry name" value="NAD(P)-binding Rossmann-like Domain"/>
    <property type="match status" value="1"/>
</dbReference>
<reference evidence="8 9" key="1">
    <citation type="submission" date="2017-08" db="EMBL/GenBank/DDBJ databases">
        <title>Infants hospitalized years apart are colonized by the same room-sourced microbial strains.</title>
        <authorList>
            <person name="Brooks B."/>
            <person name="Olm M.R."/>
            <person name="Firek B.A."/>
            <person name="Baker R."/>
            <person name="Thomas B.C."/>
            <person name="Morowitz M.J."/>
            <person name="Banfield J.F."/>
        </authorList>
    </citation>
    <scope>NUCLEOTIDE SEQUENCE [LARGE SCALE GENOMIC DNA]</scope>
    <source>
        <strain evidence="8">S2_018_000_R2_101</strain>
    </source>
</reference>
<evidence type="ECO:0000256" key="4">
    <source>
        <dbReference type="ARBA" id="ARBA00017099"/>
    </source>
</evidence>
<feature type="domain" description="RmlD-like substrate binding" evidence="7">
    <location>
        <begin position="6"/>
        <end position="283"/>
    </location>
</feature>
<dbReference type="AlphaFoldDB" id="A0A2W5CAL7"/>
<comment type="pathway">
    <text evidence="1 6">Carbohydrate biosynthesis; dTDP-L-rhamnose biosynthesis.</text>
</comment>
<dbReference type="InterPro" id="IPR005913">
    <property type="entry name" value="dTDP_dehydrorham_reduct"/>
</dbReference>
<dbReference type="PANTHER" id="PTHR10491">
    <property type="entry name" value="DTDP-4-DEHYDRORHAMNOSE REDUCTASE"/>
    <property type="match status" value="1"/>
</dbReference>
<name>A0A2W5CAL7_9SPHN</name>
<dbReference type="GO" id="GO:0019305">
    <property type="term" value="P:dTDP-rhamnose biosynthetic process"/>
    <property type="evidence" value="ECO:0007669"/>
    <property type="project" value="UniProtKB-UniPathway"/>
</dbReference>
<dbReference type="Pfam" id="PF04321">
    <property type="entry name" value="RmlD_sub_bind"/>
    <property type="match status" value="1"/>
</dbReference>
<dbReference type="GO" id="GO:0008831">
    <property type="term" value="F:dTDP-4-dehydrorhamnose reductase activity"/>
    <property type="evidence" value="ECO:0007669"/>
    <property type="project" value="UniProtKB-EC"/>
</dbReference>
<evidence type="ECO:0000256" key="5">
    <source>
        <dbReference type="ARBA" id="ARBA00048200"/>
    </source>
</evidence>
<evidence type="ECO:0000313" key="8">
    <source>
        <dbReference type="EMBL" id="PZO91368.1"/>
    </source>
</evidence>
<gene>
    <name evidence="8" type="primary">rfbD</name>
    <name evidence="8" type="ORF">DI623_03485</name>
</gene>
<evidence type="ECO:0000256" key="1">
    <source>
        <dbReference type="ARBA" id="ARBA00004781"/>
    </source>
</evidence>
<accession>A0A2W5CAL7</accession>
<dbReference type="InterPro" id="IPR036291">
    <property type="entry name" value="NAD(P)-bd_dom_sf"/>
</dbReference>
<comment type="function">
    <text evidence="6">Catalyzes the reduction of dTDP-6-deoxy-L-lyxo-4-hexulose to yield dTDP-L-rhamnose.</text>
</comment>
<sequence length="289" mass="30523">MARPAILVTGGSGQVGSGLRQLADHFGVELATPGRDSLDLMSPASIAAAVAARDWSAIINCAAYTAVDRAESEPDAAYAVNAIAPGLLGEAAAARRIRLLHVSTDYVFDGAKPTPYVEDDPVAPLGVYGASKEAGERAVRAADDDHVILRTAWVISPWGHNFVKTMLRLAAERPALRVVADQIGCPTSAVDIAEALLTMATKGGPAGTFHFVNRGDASWHTLAEAVIARAGLSTPVEAIATADYPTPARRPANSRLATGRITRDYGIRPRPWQDALDEIISALLESDRR</sequence>
<dbReference type="SUPFAM" id="SSF51735">
    <property type="entry name" value="NAD(P)-binding Rossmann-fold domains"/>
    <property type="match status" value="1"/>
</dbReference>
<dbReference type="CDD" id="cd05254">
    <property type="entry name" value="dTDP_HR_like_SDR_e"/>
    <property type="match status" value="1"/>
</dbReference>
<proteinExistence type="inferred from homology"/>
<comment type="catalytic activity">
    <reaction evidence="5 6">
        <text>dTDP-beta-L-rhamnose + NADP(+) = dTDP-4-dehydro-beta-L-rhamnose + NADPH + H(+)</text>
        <dbReference type="Rhea" id="RHEA:21796"/>
        <dbReference type="ChEBI" id="CHEBI:15378"/>
        <dbReference type="ChEBI" id="CHEBI:57510"/>
        <dbReference type="ChEBI" id="CHEBI:57783"/>
        <dbReference type="ChEBI" id="CHEBI:58349"/>
        <dbReference type="ChEBI" id="CHEBI:62830"/>
        <dbReference type="EC" id="1.1.1.133"/>
    </reaction>
</comment>
<dbReference type="Proteomes" id="UP000249066">
    <property type="component" value="Unassembled WGS sequence"/>
</dbReference>
<dbReference type="PANTHER" id="PTHR10491:SF4">
    <property type="entry name" value="METHIONINE ADENOSYLTRANSFERASE 2 SUBUNIT BETA"/>
    <property type="match status" value="1"/>
</dbReference>